<gene>
    <name evidence="1" type="ORF">V5799_019238</name>
</gene>
<reference evidence="1 2" key="1">
    <citation type="journal article" date="2023" name="Arcadia Sci">
        <title>De novo assembly of a long-read Amblyomma americanum tick genome.</title>
        <authorList>
            <person name="Chou S."/>
            <person name="Poskanzer K.E."/>
            <person name="Rollins M."/>
            <person name="Thuy-Boun P.S."/>
        </authorList>
    </citation>
    <scope>NUCLEOTIDE SEQUENCE [LARGE SCALE GENOMIC DNA]</scope>
    <source>
        <strain evidence="1">F_SG_1</strain>
        <tissue evidence="1">Salivary glands</tissue>
    </source>
</reference>
<evidence type="ECO:0000313" key="2">
    <source>
        <dbReference type="Proteomes" id="UP001321473"/>
    </source>
</evidence>
<dbReference type="EMBL" id="JARKHS020009832">
    <property type="protein sequence ID" value="KAK8779423.1"/>
    <property type="molecule type" value="Genomic_DNA"/>
</dbReference>
<dbReference type="Proteomes" id="UP001321473">
    <property type="component" value="Unassembled WGS sequence"/>
</dbReference>
<accession>A0AAQ4EYA5</accession>
<comment type="caution">
    <text evidence="1">The sequence shown here is derived from an EMBL/GenBank/DDBJ whole genome shotgun (WGS) entry which is preliminary data.</text>
</comment>
<protein>
    <submittedName>
        <fullName evidence="1">Uncharacterized protein</fullName>
    </submittedName>
</protein>
<organism evidence="1 2">
    <name type="scientific">Amblyomma americanum</name>
    <name type="common">Lone star tick</name>
    <dbReference type="NCBI Taxonomy" id="6943"/>
    <lineage>
        <taxon>Eukaryota</taxon>
        <taxon>Metazoa</taxon>
        <taxon>Ecdysozoa</taxon>
        <taxon>Arthropoda</taxon>
        <taxon>Chelicerata</taxon>
        <taxon>Arachnida</taxon>
        <taxon>Acari</taxon>
        <taxon>Parasitiformes</taxon>
        <taxon>Ixodida</taxon>
        <taxon>Ixodoidea</taxon>
        <taxon>Ixodidae</taxon>
        <taxon>Amblyomminae</taxon>
        <taxon>Amblyomma</taxon>
    </lineage>
</organism>
<keyword evidence="2" id="KW-1185">Reference proteome</keyword>
<name>A0AAQ4EYA5_AMBAM</name>
<sequence length="236" mass="26536">MKSTNARNMEVVERTPAKPEEFEVRGQRYASKKGKYVPLEKSAQRIAKERAAEKQAGRKVAPISVEKQITPVPNGAEKIILRPCGALVCLVKCGAAYLTGAVKTAAGVNHREEKNDVVSLNMKQHSILVVTTSAERKLRYASLAHIIFDGEKIGTTAYVATPEDCGKGEIHDVPLDYSIEEIVHRLDWRDKLKILGLGRLSKKSRTVLILFEEREVPRYIVLSEVSLRCYLYRKKY</sequence>
<evidence type="ECO:0000313" key="1">
    <source>
        <dbReference type="EMBL" id="KAK8779423.1"/>
    </source>
</evidence>
<dbReference type="AlphaFoldDB" id="A0AAQ4EYA5"/>
<proteinExistence type="predicted"/>